<dbReference type="AlphaFoldDB" id="A0AAD5S1T5"/>
<evidence type="ECO:0000313" key="3">
    <source>
        <dbReference type="Proteomes" id="UP001212841"/>
    </source>
</evidence>
<proteinExistence type="predicted"/>
<accession>A0AAD5S1T5</accession>
<feature type="chain" id="PRO_5042162897" evidence="1">
    <location>
        <begin position="17"/>
        <end position="123"/>
    </location>
</feature>
<name>A0AAD5S1T5_9FUNG</name>
<sequence>MVRLSALKAGIWTVTAASLAGHTTADLQPPSRLTYKNSTTRLVSPSVDPTFATTATGQVHILTLPSLVPYTDPSSLPFLQSWSSAASISIANKPFPEDTTYEQYVKEVQVACEQKQSKFDVVW</sequence>
<keyword evidence="1" id="KW-0732">Signal</keyword>
<feature type="signal peptide" evidence="1">
    <location>
        <begin position="1"/>
        <end position="16"/>
    </location>
</feature>
<dbReference type="EMBL" id="JADGJD010002715">
    <property type="protein sequence ID" value="KAJ3029417.1"/>
    <property type="molecule type" value="Genomic_DNA"/>
</dbReference>
<protein>
    <submittedName>
        <fullName evidence="2">Uncharacterized protein</fullName>
    </submittedName>
</protein>
<evidence type="ECO:0000256" key="1">
    <source>
        <dbReference type="SAM" id="SignalP"/>
    </source>
</evidence>
<feature type="non-terminal residue" evidence="2">
    <location>
        <position position="1"/>
    </location>
</feature>
<gene>
    <name evidence="2" type="ORF">HK097_005800</name>
</gene>
<reference evidence="2" key="1">
    <citation type="submission" date="2020-05" db="EMBL/GenBank/DDBJ databases">
        <title>Phylogenomic resolution of chytrid fungi.</title>
        <authorList>
            <person name="Stajich J.E."/>
            <person name="Amses K."/>
            <person name="Simmons R."/>
            <person name="Seto K."/>
            <person name="Myers J."/>
            <person name="Bonds A."/>
            <person name="Quandt C.A."/>
            <person name="Barry K."/>
            <person name="Liu P."/>
            <person name="Grigoriev I."/>
            <person name="Longcore J.E."/>
            <person name="James T.Y."/>
        </authorList>
    </citation>
    <scope>NUCLEOTIDE SEQUENCE</scope>
    <source>
        <strain evidence="2">JEL0318</strain>
    </source>
</reference>
<evidence type="ECO:0000313" key="2">
    <source>
        <dbReference type="EMBL" id="KAJ3029417.1"/>
    </source>
</evidence>
<organism evidence="2 3">
    <name type="scientific">Rhizophlyctis rosea</name>
    <dbReference type="NCBI Taxonomy" id="64517"/>
    <lineage>
        <taxon>Eukaryota</taxon>
        <taxon>Fungi</taxon>
        <taxon>Fungi incertae sedis</taxon>
        <taxon>Chytridiomycota</taxon>
        <taxon>Chytridiomycota incertae sedis</taxon>
        <taxon>Chytridiomycetes</taxon>
        <taxon>Rhizophlyctidales</taxon>
        <taxon>Rhizophlyctidaceae</taxon>
        <taxon>Rhizophlyctis</taxon>
    </lineage>
</organism>
<keyword evidence="3" id="KW-1185">Reference proteome</keyword>
<dbReference type="Proteomes" id="UP001212841">
    <property type="component" value="Unassembled WGS sequence"/>
</dbReference>
<comment type="caution">
    <text evidence="2">The sequence shown here is derived from an EMBL/GenBank/DDBJ whole genome shotgun (WGS) entry which is preliminary data.</text>
</comment>